<evidence type="ECO:0000256" key="1">
    <source>
        <dbReference type="ARBA" id="ARBA00001946"/>
    </source>
</evidence>
<evidence type="ECO:0000256" key="2">
    <source>
        <dbReference type="ARBA" id="ARBA00009747"/>
    </source>
</evidence>
<keyword evidence="5" id="KW-0479">Metal-binding</keyword>
<dbReference type="GO" id="GO:0005524">
    <property type="term" value="F:ATP binding"/>
    <property type="evidence" value="ECO:0007669"/>
    <property type="project" value="UniProtKB-KW"/>
</dbReference>
<protein>
    <recommendedName>
        <fullName evidence="9">Selenoprotein O</fullName>
    </recommendedName>
</protein>
<dbReference type="RefSeq" id="XP_022831668.1">
    <property type="nucleotide sequence ID" value="XM_022975900.1"/>
</dbReference>
<dbReference type="GO" id="GO:0046872">
    <property type="term" value="F:metal ion binding"/>
    <property type="evidence" value="ECO:0007669"/>
    <property type="project" value="UniProtKB-KW"/>
</dbReference>
<accession>A0A9J7EJL4</accession>
<evidence type="ECO:0000313" key="10">
    <source>
        <dbReference type="Proteomes" id="UP000301870"/>
    </source>
</evidence>
<dbReference type="OrthoDB" id="10254721at2759"/>
<dbReference type="PANTHER" id="PTHR12153:SF18">
    <property type="entry name" value="SELENOPROTEIN O"/>
    <property type="match status" value="1"/>
</dbReference>
<name>A0A9J7EJL4_SPOLT</name>
<dbReference type="NCBIfam" id="NF000658">
    <property type="entry name" value="PRK00029.1"/>
    <property type="match status" value="1"/>
</dbReference>
<evidence type="ECO:0000256" key="8">
    <source>
        <dbReference type="ARBA" id="ARBA00022842"/>
    </source>
</evidence>
<evidence type="ECO:0000256" key="3">
    <source>
        <dbReference type="ARBA" id="ARBA00022679"/>
    </source>
</evidence>
<dbReference type="GeneID" id="111360079"/>
<dbReference type="PANTHER" id="PTHR12153">
    <property type="entry name" value="SELENOPROTEIN O"/>
    <property type="match status" value="1"/>
</dbReference>
<dbReference type="InterPro" id="IPR003846">
    <property type="entry name" value="SelO"/>
</dbReference>
<gene>
    <name evidence="11" type="primary">LOC111360079</name>
</gene>
<evidence type="ECO:0000256" key="9">
    <source>
        <dbReference type="ARBA" id="ARBA00031547"/>
    </source>
</evidence>
<dbReference type="HAMAP" id="MF_00692">
    <property type="entry name" value="SelO"/>
    <property type="match status" value="1"/>
</dbReference>
<keyword evidence="6" id="KW-0547">Nucleotide-binding</keyword>
<evidence type="ECO:0000256" key="6">
    <source>
        <dbReference type="ARBA" id="ARBA00022741"/>
    </source>
</evidence>
<dbReference type="AlphaFoldDB" id="A0A9J7EJL4"/>
<comment type="similarity">
    <text evidence="2">Belongs to the SELO family.</text>
</comment>
<dbReference type="KEGG" id="sliu:111360079"/>
<organism evidence="10 11">
    <name type="scientific">Spodoptera litura</name>
    <name type="common">Asian cotton leafworm</name>
    <dbReference type="NCBI Taxonomy" id="69820"/>
    <lineage>
        <taxon>Eukaryota</taxon>
        <taxon>Metazoa</taxon>
        <taxon>Ecdysozoa</taxon>
        <taxon>Arthropoda</taxon>
        <taxon>Hexapoda</taxon>
        <taxon>Insecta</taxon>
        <taxon>Pterygota</taxon>
        <taxon>Neoptera</taxon>
        <taxon>Endopterygota</taxon>
        <taxon>Lepidoptera</taxon>
        <taxon>Glossata</taxon>
        <taxon>Ditrysia</taxon>
        <taxon>Noctuoidea</taxon>
        <taxon>Noctuidae</taxon>
        <taxon>Amphipyrinae</taxon>
        <taxon>Spodoptera</taxon>
    </lineage>
</organism>
<keyword evidence="10" id="KW-1185">Reference proteome</keyword>
<evidence type="ECO:0000256" key="5">
    <source>
        <dbReference type="ARBA" id="ARBA00022723"/>
    </source>
</evidence>
<keyword evidence="8" id="KW-0460">Magnesium</keyword>
<keyword evidence="4" id="KW-0548">Nucleotidyltransferase</keyword>
<proteinExistence type="inferred from homology"/>
<dbReference type="GO" id="GO:0016779">
    <property type="term" value="F:nucleotidyltransferase activity"/>
    <property type="evidence" value="ECO:0007669"/>
    <property type="project" value="UniProtKB-KW"/>
</dbReference>
<evidence type="ECO:0000313" key="11">
    <source>
        <dbReference type="RefSeq" id="XP_022831668.1"/>
    </source>
</evidence>
<dbReference type="Proteomes" id="UP000301870">
    <property type="component" value="Chromosome 30"/>
</dbReference>
<dbReference type="Pfam" id="PF02696">
    <property type="entry name" value="SelO"/>
    <property type="match status" value="1"/>
</dbReference>
<reference evidence="11" key="1">
    <citation type="submission" date="2025-08" db="UniProtKB">
        <authorList>
            <consortium name="RefSeq"/>
        </authorList>
    </citation>
    <scope>IDENTIFICATION</scope>
    <source>
        <strain evidence="11">Ishihara</strain>
        <tissue evidence="11">Whole body</tissue>
    </source>
</reference>
<evidence type="ECO:0000256" key="4">
    <source>
        <dbReference type="ARBA" id="ARBA00022695"/>
    </source>
</evidence>
<evidence type="ECO:0000256" key="7">
    <source>
        <dbReference type="ARBA" id="ARBA00022840"/>
    </source>
</evidence>
<sequence length="550" mass="62752">MKRAFCVLAALRTEQKQSVLAKMLPITNFKEWKFRSTPNYAALPIDENPEYNVPMAVKDAVFSKVPTEPLVGTLHLVCASDDALTDLLDLHPIVAETTEFINFVAGAYLPEGGLTVSHRYGGYQFGHWADQLGDGRAHILGEYVNSKGESWQPQLKGSGETPYSRFGDGRAVLRSSIREMIASEACFYLGIPTTRAAALVVSDDHKVWRDKTYSGRAKQERAAIVMRLANAWYRIGSLEILLKRKEPHTLKLLTDFIIKHHFPEIVNAEGDKYVNFYKEVAHRNLDMVATWQGLGFTHGVLNTDNVSLLGVTIDYGPYGFIDHYYHHYVPNTSDDMGRYAFNKQPGILLWNLEKLAEAMEPILTAEQKQEIDRVEATLESYVKTKVLKTYLHKLGLEEVKDGDQKLVDDLLEVMQLKMADFTATFRQLAEVEPQQLSDKTVLETKWSLSKLIGVPAWDKWVESYQDRLKKENVSEEERRRRMVAVNPVYVPRNWILEEAIKDAENNDFEKVRFLVKLFKNPYEVNEEAEKRGYSAQPPSWSYGLKLSCSS</sequence>
<keyword evidence="3" id="KW-0808">Transferase</keyword>
<keyword evidence="7" id="KW-0067">ATP-binding</keyword>
<comment type="cofactor">
    <cofactor evidence="1">
        <name>Mg(2+)</name>
        <dbReference type="ChEBI" id="CHEBI:18420"/>
    </cofactor>
</comment>